<dbReference type="Proteomes" id="UP000184356">
    <property type="component" value="Unassembled WGS sequence"/>
</dbReference>
<dbReference type="EMBL" id="KV878582">
    <property type="protein sequence ID" value="OJJ64232.1"/>
    <property type="molecule type" value="Genomic_DNA"/>
</dbReference>
<dbReference type="AlphaFoldDB" id="A0A1L9TXW7"/>
<name>A0A1L9TXW7_9EURO</name>
<keyword evidence="2" id="KW-1185">Reference proteome</keyword>
<dbReference type="VEuPathDB" id="FungiDB:ASPSYDRAFT_84254"/>
<reference evidence="2" key="1">
    <citation type="journal article" date="2017" name="Genome Biol.">
        <title>Comparative genomics reveals high biological diversity and specific adaptations in the industrially and medically important fungal genus Aspergillus.</title>
        <authorList>
            <person name="de Vries R.P."/>
            <person name="Riley R."/>
            <person name="Wiebenga A."/>
            <person name="Aguilar-Osorio G."/>
            <person name="Amillis S."/>
            <person name="Uchima C.A."/>
            <person name="Anderluh G."/>
            <person name="Asadollahi M."/>
            <person name="Askin M."/>
            <person name="Barry K."/>
            <person name="Battaglia E."/>
            <person name="Bayram O."/>
            <person name="Benocci T."/>
            <person name="Braus-Stromeyer S.A."/>
            <person name="Caldana C."/>
            <person name="Canovas D."/>
            <person name="Cerqueira G.C."/>
            <person name="Chen F."/>
            <person name="Chen W."/>
            <person name="Choi C."/>
            <person name="Clum A."/>
            <person name="Dos Santos R.A."/>
            <person name="Damasio A.R."/>
            <person name="Diallinas G."/>
            <person name="Emri T."/>
            <person name="Fekete E."/>
            <person name="Flipphi M."/>
            <person name="Freyberg S."/>
            <person name="Gallo A."/>
            <person name="Gournas C."/>
            <person name="Habgood R."/>
            <person name="Hainaut M."/>
            <person name="Harispe M.L."/>
            <person name="Henrissat B."/>
            <person name="Hilden K.S."/>
            <person name="Hope R."/>
            <person name="Hossain A."/>
            <person name="Karabika E."/>
            <person name="Karaffa L."/>
            <person name="Karanyi Z."/>
            <person name="Krasevec N."/>
            <person name="Kuo A."/>
            <person name="Kusch H."/>
            <person name="LaButti K."/>
            <person name="Lagendijk E.L."/>
            <person name="Lapidus A."/>
            <person name="Levasseur A."/>
            <person name="Lindquist E."/>
            <person name="Lipzen A."/>
            <person name="Logrieco A.F."/>
            <person name="MacCabe A."/>
            <person name="Maekelae M.R."/>
            <person name="Malavazi I."/>
            <person name="Melin P."/>
            <person name="Meyer V."/>
            <person name="Mielnichuk N."/>
            <person name="Miskei M."/>
            <person name="Molnar A.P."/>
            <person name="Mule G."/>
            <person name="Ngan C.Y."/>
            <person name="Orejas M."/>
            <person name="Orosz E."/>
            <person name="Ouedraogo J.P."/>
            <person name="Overkamp K.M."/>
            <person name="Park H.-S."/>
            <person name="Perrone G."/>
            <person name="Piumi F."/>
            <person name="Punt P.J."/>
            <person name="Ram A.F."/>
            <person name="Ramon A."/>
            <person name="Rauscher S."/>
            <person name="Record E."/>
            <person name="Riano-Pachon D.M."/>
            <person name="Robert V."/>
            <person name="Roehrig J."/>
            <person name="Ruller R."/>
            <person name="Salamov A."/>
            <person name="Salih N.S."/>
            <person name="Samson R.A."/>
            <person name="Sandor E."/>
            <person name="Sanguinetti M."/>
            <person name="Schuetze T."/>
            <person name="Sepcic K."/>
            <person name="Shelest E."/>
            <person name="Sherlock G."/>
            <person name="Sophianopoulou V."/>
            <person name="Squina F.M."/>
            <person name="Sun H."/>
            <person name="Susca A."/>
            <person name="Todd R.B."/>
            <person name="Tsang A."/>
            <person name="Unkles S.E."/>
            <person name="van de Wiele N."/>
            <person name="van Rossen-Uffink D."/>
            <person name="Oliveira J.V."/>
            <person name="Vesth T.C."/>
            <person name="Visser J."/>
            <person name="Yu J.-H."/>
            <person name="Zhou M."/>
            <person name="Andersen M.R."/>
            <person name="Archer D.B."/>
            <person name="Baker S.E."/>
            <person name="Benoit I."/>
            <person name="Brakhage A.A."/>
            <person name="Braus G.H."/>
            <person name="Fischer R."/>
            <person name="Frisvad J.C."/>
            <person name="Goldman G.H."/>
            <person name="Houbraken J."/>
            <person name="Oakley B."/>
            <person name="Pocsi I."/>
            <person name="Scazzocchio C."/>
            <person name="Seiboth B."/>
            <person name="vanKuyk P.A."/>
            <person name="Wortman J."/>
            <person name="Dyer P.S."/>
            <person name="Grigoriev I.V."/>
        </authorList>
    </citation>
    <scope>NUCLEOTIDE SEQUENCE [LARGE SCALE GENOMIC DNA]</scope>
    <source>
        <strain evidence="2">CBS 593.65</strain>
    </source>
</reference>
<evidence type="ECO:0000313" key="2">
    <source>
        <dbReference type="Proteomes" id="UP000184356"/>
    </source>
</evidence>
<evidence type="ECO:0000313" key="1">
    <source>
        <dbReference type="EMBL" id="OJJ64232.1"/>
    </source>
</evidence>
<protein>
    <submittedName>
        <fullName evidence="1">Uncharacterized protein</fullName>
    </submittedName>
</protein>
<gene>
    <name evidence="1" type="ORF">ASPSYDRAFT_84254</name>
</gene>
<sequence length="177" mass="19901">MSKSDTSDASPVGWALRVNGPCLDIEEDWRDHRAIPNLLSRWFVLPTCLQRCLLHGIAPGDATLGQRDMGSVDQRRLLLLRTRHDRPAAWSAAFAAQQASHFPWLLIRRRRRQQTQDATNQGMMRAAEYFNKVGSMPPESMQCGPSPAPVEMEAHRFAELPGGDQRMAVELPGHYEG</sequence>
<dbReference type="GeneID" id="63767396"/>
<accession>A0A1L9TXW7</accession>
<proteinExistence type="predicted"/>
<dbReference type="RefSeq" id="XP_040708038.1">
    <property type="nucleotide sequence ID" value="XM_040851323.1"/>
</dbReference>
<organism evidence="1 2">
    <name type="scientific">Aspergillus sydowii CBS 593.65</name>
    <dbReference type="NCBI Taxonomy" id="1036612"/>
    <lineage>
        <taxon>Eukaryota</taxon>
        <taxon>Fungi</taxon>
        <taxon>Dikarya</taxon>
        <taxon>Ascomycota</taxon>
        <taxon>Pezizomycotina</taxon>
        <taxon>Eurotiomycetes</taxon>
        <taxon>Eurotiomycetidae</taxon>
        <taxon>Eurotiales</taxon>
        <taxon>Aspergillaceae</taxon>
        <taxon>Aspergillus</taxon>
        <taxon>Aspergillus subgen. Nidulantes</taxon>
    </lineage>
</organism>